<dbReference type="InterPro" id="IPR046249">
    <property type="entry name" value="DUF6282"/>
</dbReference>
<reference evidence="1" key="1">
    <citation type="submission" date="2020-08" db="EMBL/GenBank/DDBJ databases">
        <title>Genome public.</title>
        <authorList>
            <person name="Liu C."/>
            <person name="Sun Q."/>
        </authorList>
    </citation>
    <scope>NUCLEOTIDE SEQUENCE</scope>
    <source>
        <strain evidence="1">NSJ-24</strain>
    </source>
</reference>
<evidence type="ECO:0008006" key="3">
    <source>
        <dbReference type="Google" id="ProtNLM"/>
    </source>
</evidence>
<dbReference type="EMBL" id="JACRTA010000002">
    <property type="protein sequence ID" value="MBC8568506.1"/>
    <property type="molecule type" value="Genomic_DNA"/>
</dbReference>
<evidence type="ECO:0000313" key="2">
    <source>
        <dbReference type="Proteomes" id="UP000610862"/>
    </source>
</evidence>
<dbReference type="Proteomes" id="UP000610862">
    <property type="component" value="Unassembled WGS sequence"/>
</dbReference>
<dbReference type="Pfam" id="PF19799">
    <property type="entry name" value="DUF6282"/>
    <property type="match status" value="1"/>
</dbReference>
<dbReference type="Gene3D" id="3.20.20.140">
    <property type="entry name" value="Metal-dependent hydrolases"/>
    <property type="match status" value="1"/>
</dbReference>
<accession>A0A926EAC5</accession>
<evidence type="ECO:0000313" key="1">
    <source>
        <dbReference type="EMBL" id="MBC8568506.1"/>
    </source>
</evidence>
<dbReference type="SUPFAM" id="SSF51556">
    <property type="entry name" value="Metallo-dependent hydrolases"/>
    <property type="match status" value="1"/>
</dbReference>
<sequence>METMLNRELTNEIMQGAYDLHVHSAPSAFDRELNDLELIMEADEAGMAGVMIKAHYGSTAPRAALINSISGCTAKAYGGLVLNYPVGGLNPYAVIDSLRMGASVVWMPTRDSANCLSYGLMPGDFFTRPGISVLDEAGKLKNEVYEILDIVGESGAFMATGHLSPEESIILCREGRKRRVNMILTHPEWQRTVIDTEIQAELAKLGVLIEKNWINIAEYSVSVEKMAENIRAAGPENVFLATDRGQKGFEHPVEAMRLFIANLLQQGFKRSEIEMMTHEVPERIVKGK</sequence>
<proteinExistence type="predicted"/>
<organism evidence="1 2">
    <name type="scientific">Lentihominibacter hominis</name>
    <dbReference type="NCBI Taxonomy" id="2763645"/>
    <lineage>
        <taxon>Bacteria</taxon>
        <taxon>Bacillati</taxon>
        <taxon>Bacillota</taxon>
        <taxon>Clostridia</taxon>
        <taxon>Peptostreptococcales</taxon>
        <taxon>Anaerovoracaceae</taxon>
        <taxon>Lentihominibacter</taxon>
    </lineage>
</organism>
<dbReference type="AlphaFoldDB" id="A0A926EAC5"/>
<gene>
    <name evidence="1" type="ORF">H8692_07040</name>
</gene>
<dbReference type="InterPro" id="IPR032466">
    <property type="entry name" value="Metal_Hydrolase"/>
</dbReference>
<protein>
    <recommendedName>
        <fullName evidence="3">Cytosolic protein</fullName>
    </recommendedName>
</protein>
<name>A0A926EAC5_9FIRM</name>
<comment type="caution">
    <text evidence="1">The sequence shown here is derived from an EMBL/GenBank/DDBJ whole genome shotgun (WGS) entry which is preliminary data.</text>
</comment>
<keyword evidence="2" id="KW-1185">Reference proteome</keyword>